<dbReference type="Proteomes" id="UP000005950">
    <property type="component" value="Unassembled WGS sequence"/>
</dbReference>
<name>B9YDA1_9FIRM</name>
<accession>B9YDA1</accession>
<organism evidence="1 2">
    <name type="scientific">Holdemania filiformis DSM 12042</name>
    <dbReference type="NCBI Taxonomy" id="545696"/>
    <lineage>
        <taxon>Bacteria</taxon>
        <taxon>Bacillati</taxon>
        <taxon>Bacillota</taxon>
        <taxon>Erysipelotrichia</taxon>
        <taxon>Erysipelotrichales</taxon>
        <taxon>Erysipelotrichaceae</taxon>
        <taxon>Holdemania</taxon>
    </lineage>
</organism>
<dbReference type="EMBL" id="ACCF01000240">
    <property type="protein sequence ID" value="EEF66043.1"/>
    <property type="molecule type" value="Genomic_DNA"/>
</dbReference>
<reference evidence="1 2" key="2">
    <citation type="submission" date="2009-02" db="EMBL/GenBank/DDBJ databases">
        <title>Draft genome sequence of Holdemania filiformis DSM 12042.</title>
        <authorList>
            <person name="Sudarsanam P."/>
            <person name="Ley R."/>
            <person name="Guruge J."/>
            <person name="Turnbaugh P.J."/>
            <person name="Mahowald M."/>
            <person name="Liep D."/>
            <person name="Gordon J."/>
        </authorList>
    </citation>
    <scope>NUCLEOTIDE SEQUENCE [LARGE SCALE GENOMIC DNA]</scope>
    <source>
        <strain evidence="1 2">DSM 12042</strain>
    </source>
</reference>
<proteinExistence type="predicted"/>
<dbReference type="AlphaFoldDB" id="B9YDA1"/>
<reference evidence="1 2" key="1">
    <citation type="submission" date="2008-12" db="EMBL/GenBank/DDBJ databases">
        <authorList>
            <person name="Fulton L."/>
            <person name="Clifton S."/>
            <person name="Fulton B."/>
            <person name="Xu J."/>
            <person name="Minx P."/>
            <person name="Pepin K.H."/>
            <person name="Johnson M."/>
            <person name="Bhonagiri V."/>
            <person name="Nash W.E."/>
            <person name="Mardis E.R."/>
            <person name="Wilson R.K."/>
        </authorList>
    </citation>
    <scope>NUCLEOTIDE SEQUENCE [LARGE SCALE GENOMIC DNA]</scope>
    <source>
        <strain evidence="1 2">DSM 12042</strain>
    </source>
</reference>
<protein>
    <submittedName>
        <fullName evidence="1">Uncharacterized protein</fullName>
    </submittedName>
</protein>
<evidence type="ECO:0000313" key="1">
    <source>
        <dbReference type="EMBL" id="EEF66043.1"/>
    </source>
</evidence>
<comment type="caution">
    <text evidence="1">The sequence shown here is derived from an EMBL/GenBank/DDBJ whole genome shotgun (WGS) entry which is preliminary data.</text>
</comment>
<gene>
    <name evidence="1" type="ORF">HOLDEFILI_03816</name>
</gene>
<sequence length="63" mass="7125">MTKTGFFILFLISFFHLSLVSLYHGFSGLSQRVVCGLKSLSFQRSALALADSRSDLFYYRLPA</sequence>
<evidence type="ECO:0000313" key="2">
    <source>
        <dbReference type="Proteomes" id="UP000005950"/>
    </source>
</evidence>
<dbReference type="HOGENOM" id="CLU_2879767_0_0_9"/>